<organism evidence="2 3">
    <name type="scientific">Cryphonectria parasitica (strain ATCC 38755 / EP155)</name>
    <dbReference type="NCBI Taxonomy" id="660469"/>
    <lineage>
        <taxon>Eukaryota</taxon>
        <taxon>Fungi</taxon>
        <taxon>Dikarya</taxon>
        <taxon>Ascomycota</taxon>
        <taxon>Pezizomycotina</taxon>
        <taxon>Sordariomycetes</taxon>
        <taxon>Sordariomycetidae</taxon>
        <taxon>Diaporthales</taxon>
        <taxon>Cryphonectriaceae</taxon>
        <taxon>Cryphonectria-Endothia species complex</taxon>
        <taxon>Cryphonectria</taxon>
    </lineage>
</organism>
<dbReference type="GeneID" id="63842759"/>
<evidence type="ECO:0000313" key="3">
    <source>
        <dbReference type="Proteomes" id="UP000803844"/>
    </source>
</evidence>
<dbReference type="OrthoDB" id="4207421at2759"/>
<dbReference type="EMBL" id="MU032352">
    <property type="protein sequence ID" value="KAF3761150.1"/>
    <property type="molecule type" value="Genomic_DNA"/>
</dbReference>
<gene>
    <name evidence="2" type="ORF">M406DRAFT_73586</name>
</gene>
<reference evidence="2" key="1">
    <citation type="journal article" date="2020" name="Phytopathology">
        <title>Genome sequence of the chestnut blight fungus Cryphonectria parasitica EP155: A fundamental resource for an archetypical invasive plant pathogen.</title>
        <authorList>
            <person name="Crouch J.A."/>
            <person name="Dawe A."/>
            <person name="Aerts A."/>
            <person name="Barry K."/>
            <person name="Churchill A.C.L."/>
            <person name="Grimwood J."/>
            <person name="Hillman B."/>
            <person name="Milgroom M.G."/>
            <person name="Pangilinan J."/>
            <person name="Smith M."/>
            <person name="Salamov A."/>
            <person name="Schmutz J."/>
            <person name="Yadav J."/>
            <person name="Grigoriev I.V."/>
            <person name="Nuss D."/>
        </authorList>
    </citation>
    <scope>NUCLEOTIDE SEQUENCE</scope>
    <source>
        <strain evidence="2">EP155</strain>
    </source>
</reference>
<proteinExistence type="predicted"/>
<feature type="compositionally biased region" description="Low complexity" evidence="1">
    <location>
        <begin position="111"/>
        <end position="124"/>
    </location>
</feature>
<sequence length="650" mass="70046">MPSTTMASGGWKKVLLPALGSRRRRDEGTAVHPLLSTSDTASDIYNVVPSACPAGADRARNTVQGDIDSRLVSAFLDTTAESEVIQGDRALEHFGQFHPFARSHTTGTVPSGPLSSRSSSTSKSQAAAHVSNHIPRRPLPRNLRSETHDNPTTSPVKSSNGLLRPLPQSQSASAHLVGRDKHRNSQSFSGVWPGITGRFKGGSPIRKGGNETDKISHSVTSILTTQDLTGSAIDAADSDRPSKTSRSRARNVITKFTGVLTDHFGIKGSRRREPPESTSAAEDVSTGHVVHGSSWNRLPSSQLYAQSQVATNPGQVSPDEALLLDWEGKRPSAAGTVAGATRPLTIVNEVDFLSGQNLEDPFSESPPGRHSNEFKALLKSKQGARKSTSPTDPFQIECLLETSVDAVLASPPVGCSTPRRRAGSCGHCETPTKKSRVLPLHGPDSYGVPPTGLPVKSERQARGREIYCLKKVPSFHASARHRDTVTSLARKKHPSPSKGQLEIFGKYMEQNLALGMFRDPDELGMSFSSGQPNFNTLSPRDSNQLMRGPAASNPTLHRKGLGASGTSSGSIKARSRIPQPVRQLSRSRTDTAFARDFYPANMGDSTTEDELQWDVSLYNINRHCQHCGSLNKLSKGMYNPQPSSSTKKVK</sequence>
<name>A0A9P5CKU7_CRYP1</name>
<dbReference type="RefSeq" id="XP_040772129.1">
    <property type="nucleotide sequence ID" value="XM_040925630.1"/>
</dbReference>
<evidence type="ECO:0000256" key="1">
    <source>
        <dbReference type="SAM" id="MobiDB-lite"/>
    </source>
</evidence>
<dbReference type="Proteomes" id="UP000803844">
    <property type="component" value="Unassembled WGS sequence"/>
</dbReference>
<comment type="caution">
    <text evidence="2">The sequence shown here is derived from an EMBL/GenBank/DDBJ whole genome shotgun (WGS) entry which is preliminary data.</text>
</comment>
<protein>
    <submittedName>
        <fullName evidence="2">Uncharacterized protein</fullName>
    </submittedName>
</protein>
<feature type="compositionally biased region" description="Polar residues" evidence="1">
    <location>
        <begin position="535"/>
        <end position="545"/>
    </location>
</feature>
<feature type="compositionally biased region" description="Polar residues" evidence="1">
    <location>
        <begin position="150"/>
        <end position="173"/>
    </location>
</feature>
<dbReference type="AlphaFoldDB" id="A0A9P5CKU7"/>
<feature type="region of interest" description="Disordered" evidence="1">
    <location>
        <begin position="264"/>
        <end position="292"/>
    </location>
</feature>
<feature type="region of interest" description="Disordered" evidence="1">
    <location>
        <begin position="535"/>
        <end position="587"/>
    </location>
</feature>
<accession>A0A9P5CKU7</accession>
<keyword evidence="3" id="KW-1185">Reference proteome</keyword>
<evidence type="ECO:0000313" key="2">
    <source>
        <dbReference type="EMBL" id="KAF3761150.1"/>
    </source>
</evidence>
<feature type="region of interest" description="Disordered" evidence="1">
    <location>
        <begin position="101"/>
        <end position="214"/>
    </location>
</feature>